<gene>
    <name evidence="8" type="ORF">ACFO3S_03355</name>
</gene>
<accession>A0ABV9F6I5</accession>
<evidence type="ECO:0000256" key="4">
    <source>
        <dbReference type="ARBA" id="ARBA00022989"/>
    </source>
</evidence>
<feature type="transmembrane region" description="Helical" evidence="6">
    <location>
        <begin position="150"/>
        <end position="173"/>
    </location>
</feature>
<evidence type="ECO:0000256" key="3">
    <source>
        <dbReference type="ARBA" id="ARBA00022692"/>
    </source>
</evidence>
<organism evidence="8 9">
    <name type="scientific">Cohnella hongkongensis</name>
    <dbReference type="NCBI Taxonomy" id="178337"/>
    <lineage>
        <taxon>Bacteria</taxon>
        <taxon>Bacillati</taxon>
        <taxon>Bacillota</taxon>
        <taxon>Bacilli</taxon>
        <taxon>Bacillales</taxon>
        <taxon>Paenibacillaceae</taxon>
        <taxon>Cohnella</taxon>
    </lineage>
</organism>
<evidence type="ECO:0000259" key="7">
    <source>
        <dbReference type="PROSITE" id="PS50850"/>
    </source>
</evidence>
<comment type="subcellular location">
    <subcellularLocation>
        <location evidence="1">Cell membrane</location>
        <topology evidence="1">Multi-pass membrane protein</topology>
    </subcellularLocation>
</comment>
<dbReference type="PANTHER" id="PTHR23546:SF1">
    <property type="entry name" value="MEMBRANE PROTEIN"/>
    <property type="match status" value="1"/>
</dbReference>
<evidence type="ECO:0000313" key="8">
    <source>
        <dbReference type="EMBL" id="MFC4597267.1"/>
    </source>
</evidence>
<protein>
    <submittedName>
        <fullName evidence="8">MFS transporter</fullName>
    </submittedName>
</protein>
<feature type="transmembrane region" description="Helical" evidence="6">
    <location>
        <begin position="70"/>
        <end position="92"/>
    </location>
</feature>
<dbReference type="SUPFAM" id="SSF103473">
    <property type="entry name" value="MFS general substrate transporter"/>
    <property type="match status" value="1"/>
</dbReference>
<feature type="transmembrane region" description="Helical" evidence="6">
    <location>
        <begin position="306"/>
        <end position="325"/>
    </location>
</feature>
<feature type="transmembrane region" description="Helical" evidence="6">
    <location>
        <begin position="218"/>
        <end position="236"/>
    </location>
</feature>
<keyword evidence="4 6" id="KW-1133">Transmembrane helix</keyword>
<evidence type="ECO:0000256" key="2">
    <source>
        <dbReference type="ARBA" id="ARBA00022448"/>
    </source>
</evidence>
<reference evidence="9" key="1">
    <citation type="journal article" date="2019" name="Int. J. Syst. Evol. Microbiol.">
        <title>The Global Catalogue of Microorganisms (GCM) 10K type strain sequencing project: providing services to taxonomists for standard genome sequencing and annotation.</title>
        <authorList>
            <consortium name="The Broad Institute Genomics Platform"/>
            <consortium name="The Broad Institute Genome Sequencing Center for Infectious Disease"/>
            <person name="Wu L."/>
            <person name="Ma J."/>
        </authorList>
    </citation>
    <scope>NUCLEOTIDE SEQUENCE [LARGE SCALE GENOMIC DNA]</scope>
    <source>
        <strain evidence="9">CCUG 49571</strain>
    </source>
</reference>
<dbReference type="RefSeq" id="WP_378092193.1">
    <property type="nucleotide sequence ID" value="NZ_JBHSEP010000001.1"/>
</dbReference>
<feature type="transmembrane region" description="Helical" evidence="6">
    <location>
        <begin position="185"/>
        <end position="206"/>
    </location>
</feature>
<keyword evidence="2" id="KW-0813">Transport</keyword>
<keyword evidence="3 6" id="KW-0812">Transmembrane</keyword>
<keyword evidence="5 6" id="KW-0472">Membrane</keyword>
<name>A0ABV9F6I5_9BACL</name>
<evidence type="ECO:0000256" key="1">
    <source>
        <dbReference type="ARBA" id="ARBA00004651"/>
    </source>
</evidence>
<feature type="domain" description="Major facilitator superfamily (MFS) profile" evidence="7">
    <location>
        <begin position="1"/>
        <end position="330"/>
    </location>
</feature>
<proteinExistence type="predicted"/>
<dbReference type="PANTHER" id="PTHR23546">
    <property type="entry name" value="TRANSPORT PROTEIN"/>
    <property type="match status" value="1"/>
</dbReference>
<evidence type="ECO:0000256" key="5">
    <source>
        <dbReference type="ARBA" id="ARBA00023136"/>
    </source>
</evidence>
<evidence type="ECO:0000313" key="9">
    <source>
        <dbReference type="Proteomes" id="UP001596028"/>
    </source>
</evidence>
<sequence>MAGFVGILISYALFTAAMYAGLHGAAQGGMLIGSLILTRSMIGAFIPAVPSASQAYMADITDTGNRSAGMALIGAANGLGLVLGPAVAGGLAMMGLLWPLYAGTLLPLVALAAIALLVPKRSVLENGAKASAAAKSKPPRLNPFQPGVRLYLSAGFVMMLAIVTLQVVGGFYFQDQLMIGTKEAARLVSFGLMISGASMLLVQALLMKLASAAPGPRTMLLAGGGLIVLGMGLLLAGSSLAVLYLAYLAFGIGAGLMMPGFMTGASLSVSAEQQGGVAGLVGLIQGLSGVAAPLLATALYNVDRHLPFAVIGALLLLLVLIMLVLPGRALSDASPTASTKADGAIEAKHQA</sequence>
<feature type="transmembrane region" description="Helical" evidence="6">
    <location>
        <begin position="98"/>
        <end position="118"/>
    </location>
</feature>
<feature type="transmembrane region" description="Helical" evidence="6">
    <location>
        <begin position="242"/>
        <end position="265"/>
    </location>
</feature>
<dbReference type="InterPro" id="IPR036259">
    <property type="entry name" value="MFS_trans_sf"/>
</dbReference>
<dbReference type="InterPro" id="IPR011701">
    <property type="entry name" value="MFS"/>
</dbReference>
<feature type="transmembrane region" description="Helical" evidence="6">
    <location>
        <begin position="277"/>
        <end position="300"/>
    </location>
</feature>
<dbReference type="Pfam" id="PF07690">
    <property type="entry name" value="MFS_1"/>
    <property type="match status" value="1"/>
</dbReference>
<keyword evidence="9" id="KW-1185">Reference proteome</keyword>
<dbReference type="Gene3D" id="1.20.1250.20">
    <property type="entry name" value="MFS general substrate transporter like domains"/>
    <property type="match status" value="1"/>
</dbReference>
<dbReference type="Proteomes" id="UP001596028">
    <property type="component" value="Unassembled WGS sequence"/>
</dbReference>
<comment type="caution">
    <text evidence="8">The sequence shown here is derived from an EMBL/GenBank/DDBJ whole genome shotgun (WGS) entry which is preliminary data.</text>
</comment>
<feature type="transmembrane region" description="Helical" evidence="6">
    <location>
        <begin position="30"/>
        <end position="49"/>
    </location>
</feature>
<evidence type="ECO:0000256" key="6">
    <source>
        <dbReference type="SAM" id="Phobius"/>
    </source>
</evidence>
<dbReference type="InterPro" id="IPR020846">
    <property type="entry name" value="MFS_dom"/>
</dbReference>
<dbReference type="PROSITE" id="PS50850">
    <property type="entry name" value="MFS"/>
    <property type="match status" value="1"/>
</dbReference>
<dbReference type="EMBL" id="JBHSEP010000001">
    <property type="protein sequence ID" value="MFC4597267.1"/>
    <property type="molecule type" value="Genomic_DNA"/>
</dbReference>